<organism evidence="10 11">
    <name type="scientific">Candidatus Gottesmanbacteria bacterium RIFCSPHIGHO2_02_FULL_39_14</name>
    <dbReference type="NCBI Taxonomy" id="1798383"/>
    <lineage>
        <taxon>Bacteria</taxon>
        <taxon>Candidatus Gottesmaniibacteriota</taxon>
    </lineage>
</organism>
<keyword evidence="3" id="KW-0332">GMP biosynthesis</keyword>
<keyword evidence="7" id="KW-0520">NAD</keyword>
<proteinExistence type="inferred from homology"/>
<evidence type="ECO:0000256" key="2">
    <source>
        <dbReference type="ARBA" id="ARBA00005502"/>
    </source>
</evidence>
<evidence type="ECO:0000313" key="10">
    <source>
        <dbReference type="EMBL" id="OGG17155.1"/>
    </source>
</evidence>
<evidence type="ECO:0000256" key="7">
    <source>
        <dbReference type="ARBA" id="ARBA00023027"/>
    </source>
</evidence>
<dbReference type="InterPro" id="IPR005990">
    <property type="entry name" value="IMP_DH"/>
</dbReference>
<comment type="cofactor">
    <cofactor evidence="1">
        <name>K(+)</name>
        <dbReference type="ChEBI" id="CHEBI:29103"/>
    </cofactor>
</comment>
<comment type="similarity">
    <text evidence="2">Belongs to the IMPDH/GMPR family.</text>
</comment>
<dbReference type="PROSITE" id="PS00487">
    <property type="entry name" value="IMP_DH_GMP_RED"/>
    <property type="match status" value="1"/>
</dbReference>
<evidence type="ECO:0000256" key="8">
    <source>
        <dbReference type="ARBA" id="ARBA00048028"/>
    </source>
</evidence>
<gene>
    <name evidence="10" type="ORF">A3D78_03760</name>
</gene>
<dbReference type="FunFam" id="3.20.20.70:FF:000424">
    <property type="entry name" value="Inosine-5'-monophosphate dehydrogenase 2"/>
    <property type="match status" value="1"/>
</dbReference>
<keyword evidence="6" id="KW-0560">Oxidoreductase</keyword>
<dbReference type="InterPro" id="IPR015875">
    <property type="entry name" value="IMP_DH/GMP_Rdtase_CS"/>
</dbReference>
<dbReference type="CDD" id="cd00381">
    <property type="entry name" value="IMPDH"/>
    <property type="match status" value="1"/>
</dbReference>
<dbReference type="InterPro" id="IPR001093">
    <property type="entry name" value="IMP_DH_GMPRt"/>
</dbReference>
<evidence type="ECO:0000313" key="11">
    <source>
        <dbReference type="Proteomes" id="UP000176253"/>
    </source>
</evidence>
<keyword evidence="5" id="KW-0630">Potassium</keyword>
<dbReference type="Gene3D" id="3.20.20.70">
    <property type="entry name" value="Aldolase class I"/>
    <property type="match status" value="1"/>
</dbReference>
<dbReference type="EMBL" id="MFJM01000047">
    <property type="protein sequence ID" value="OGG17155.1"/>
    <property type="molecule type" value="Genomic_DNA"/>
</dbReference>
<comment type="caution">
    <text evidence="10">The sequence shown here is derived from an EMBL/GenBank/DDBJ whole genome shotgun (WGS) entry which is preliminary data.</text>
</comment>
<dbReference type="Proteomes" id="UP000176253">
    <property type="component" value="Unassembled WGS sequence"/>
</dbReference>
<dbReference type="GO" id="GO:0003938">
    <property type="term" value="F:IMP dehydrogenase activity"/>
    <property type="evidence" value="ECO:0007669"/>
    <property type="project" value="UniProtKB-EC"/>
</dbReference>
<keyword evidence="4" id="KW-0658">Purine biosynthesis</keyword>
<sequence length="369" mass="39412">MNQPDLYGQKIINIVGLTFDDVLLLPNFAELKRGAIDITASLTKKIKLQIPLLSAPMDTVTEDKLAIALGKLGGLGIIHRNLTINKQIELVKKVKKEVDLVAASVGVGPDLEDRVEALNDAGCNVLVIDSAHGFSKWVIEATRYISGKFSHLELISGSVATASGAKALIEAGAKALRVGMGPGSICTTRIVAGMGVPQVTAVLETVSIAKKYGIPVISDGGLRFSGDIVKALSCGAATVMTGSLLAGTLESPGKIVTQQGKKYKTYRGMGSIAAMKQGSAQRYGQEYRRGQEKKLIAEGIEGLVPYQGTVEEVVNQLIGGLRTGMYYAGVKNIRELQENTRLIRVTQASLIESHPHDIIIKNESTNKYQ</sequence>
<dbReference type="GO" id="GO:0006177">
    <property type="term" value="P:GMP biosynthetic process"/>
    <property type="evidence" value="ECO:0007669"/>
    <property type="project" value="UniProtKB-KW"/>
</dbReference>
<evidence type="ECO:0000259" key="9">
    <source>
        <dbReference type="Pfam" id="PF00478"/>
    </source>
</evidence>
<evidence type="ECO:0000256" key="5">
    <source>
        <dbReference type="ARBA" id="ARBA00022958"/>
    </source>
</evidence>
<name>A0A1F5ZXT2_9BACT</name>
<evidence type="ECO:0000256" key="4">
    <source>
        <dbReference type="ARBA" id="ARBA00022755"/>
    </source>
</evidence>
<feature type="domain" description="IMP dehydrogenase/GMP reductase" evidence="9">
    <location>
        <begin position="16"/>
        <end position="356"/>
    </location>
</feature>
<dbReference type="SMART" id="SM01240">
    <property type="entry name" value="IMPDH"/>
    <property type="match status" value="1"/>
</dbReference>
<accession>A0A1F5ZXT2</accession>
<reference evidence="10 11" key="1">
    <citation type="journal article" date="2016" name="Nat. Commun.">
        <title>Thousands of microbial genomes shed light on interconnected biogeochemical processes in an aquifer system.</title>
        <authorList>
            <person name="Anantharaman K."/>
            <person name="Brown C.T."/>
            <person name="Hug L.A."/>
            <person name="Sharon I."/>
            <person name="Castelle C.J."/>
            <person name="Probst A.J."/>
            <person name="Thomas B.C."/>
            <person name="Singh A."/>
            <person name="Wilkins M.J."/>
            <person name="Karaoz U."/>
            <person name="Brodie E.L."/>
            <person name="Williams K.H."/>
            <person name="Hubbard S.S."/>
            <person name="Banfield J.F."/>
        </authorList>
    </citation>
    <scope>NUCLEOTIDE SEQUENCE [LARGE SCALE GENOMIC DNA]</scope>
</reference>
<evidence type="ECO:0000256" key="1">
    <source>
        <dbReference type="ARBA" id="ARBA00001958"/>
    </source>
</evidence>
<dbReference type="PANTHER" id="PTHR11911">
    <property type="entry name" value="INOSINE-5-MONOPHOSPHATE DEHYDROGENASE RELATED"/>
    <property type="match status" value="1"/>
</dbReference>
<dbReference type="GO" id="GO:0006183">
    <property type="term" value="P:GTP biosynthetic process"/>
    <property type="evidence" value="ECO:0007669"/>
    <property type="project" value="TreeGrafter"/>
</dbReference>
<dbReference type="Pfam" id="PF00478">
    <property type="entry name" value="IMPDH"/>
    <property type="match status" value="1"/>
</dbReference>
<dbReference type="PANTHER" id="PTHR11911:SF111">
    <property type="entry name" value="INOSINE-5'-MONOPHOSPHATE DEHYDROGENASE"/>
    <property type="match status" value="1"/>
</dbReference>
<protein>
    <recommendedName>
        <fullName evidence="9">IMP dehydrogenase/GMP reductase domain-containing protein</fullName>
    </recommendedName>
</protein>
<evidence type="ECO:0000256" key="6">
    <source>
        <dbReference type="ARBA" id="ARBA00023002"/>
    </source>
</evidence>
<dbReference type="InterPro" id="IPR013785">
    <property type="entry name" value="Aldolase_TIM"/>
</dbReference>
<dbReference type="AlphaFoldDB" id="A0A1F5ZXT2"/>
<comment type="catalytic activity">
    <reaction evidence="8">
        <text>IMP + NAD(+) + H2O = XMP + NADH + H(+)</text>
        <dbReference type="Rhea" id="RHEA:11708"/>
        <dbReference type="ChEBI" id="CHEBI:15377"/>
        <dbReference type="ChEBI" id="CHEBI:15378"/>
        <dbReference type="ChEBI" id="CHEBI:57464"/>
        <dbReference type="ChEBI" id="CHEBI:57540"/>
        <dbReference type="ChEBI" id="CHEBI:57945"/>
        <dbReference type="ChEBI" id="CHEBI:58053"/>
        <dbReference type="EC" id="1.1.1.205"/>
    </reaction>
</comment>
<dbReference type="SUPFAM" id="SSF51412">
    <property type="entry name" value="Inosine monophosphate dehydrogenase (IMPDH)"/>
    <property type="match status" value="1"/>
</dbReference>
<dbReference type="STRING" id="1798383.A3D78_03760"/>
<evidence type="ECO:0000256" key="3">
    <source>
        <dbReference type="ARBA" id="ARBA00022749"/>
    </source>
</evidence>